<dbReference type="PANTHER" id="PTHR14952">
    <property type="entry name" value="ROPPORIN-1-LIKE PROTEIN"/>
    <property type="match status" value="1"/>
</dbReference>
<reference evidence="6" key="1">
    <citation type="submission" date="2020-11" db="EMBL/GenBank/DDBJ databases">
        <authorList>
            <person name="Tran Van P."/>
        </authorList>
    </citation>
    <scope>NUCLEOTIDE SEQUENCE</scope>
</reference>
<accession>A0A7R9D790</accession>
<name>A0A7R9D790_TIMCR</name>
<organism evidence="6">
    <name type="scientific">Timema cristinae</name>
    <name type="common">Walking stick</name>
    <dbReference type="NCBI Taxonomy" id="61476"/>
    <lineage>
        <taxon>Eukaryota</taxon>
        <taxon>Metazoa</taxon>
        <taxon>Ecdysozoa</taxon>
        <taxon>Arthropoda</taxon>
        <taxon>Hexapoda</taxon>
        <taxon>Insecta</taxon>
        <taxon>Pterygota</taxon>
        <taxon>Neoptera</taxon>
        <taxon>Polyneoptera</taxon>
        <taxon>Phasmatodea</taxon>
        <taxon>Timematodea</taxon>
        <taxon>Timematoidea</taxon>
        <taxon>Timematidae</taxon>
        <taxon>Timema</taxon>
    </lineage>
</organism>
<evidence type="ECO:0000256" key="4">
    <source>
        <dbReference type="ARBA" id="ARBA00023273"/>
    </source>
</evidence>
<dbReference type="PANTHER" id="PTHR14952:SF9">
    <property type="entry name" value="EF-HAND DOMAIN-CONTAINING PROTEIN"/>
    <property type="match status" value="1"/>
</dbReference>
<sequence>MVGQILSSPHISIPPTLPSILKEYCKAAIRTQPHDLLGWSTIYFQALADGEDPPVKERLEYPPIPSPSGLTQGHIKALLKSLNSQEKVSQKALKEKWEGLYLDENALQDMLQLGGFEEEIDLLKFVSVASGHLTKSLYDTMVLLCELLTEDPKGGVAKLPLEIFSQLYTFLAAIDGEHKSQHQQNVQGIGPRVPVEQVDAVIGFMRRCAQLQEGMVMPANLHDMHCPHLDVTTTFNA</sequence>
<gene>
    <name evidence="6" type="ORF">TCEB3V08_LOCUS9524</name>
</gene>
<dbReference type="Gene3D" id="1.20.890.10">
    <property type="entry name" value="cAMP-dependent protein kinase regulatory subunit, dimerization-anchoring domain"/>
    <property type="match status" value="1"/>
</dbReference>
<evidence type="ECO:0000256" key="5">
    <source>
        <dbReference type="ARBA" id="ARBA00035651"/>
    </source>
</evidence>
<dbReference type="AlphaFoldDB" id="A0A7R9D790"/>
<evidence type="ECO:0000256" key="3">
    <source>
        <dbReference type="ARBA" id="ARBA00023069"/>
    </source>
</evidence>
<protein>
    <recommendedName>
        <fullName evidence="7">Ropporin-1-like protein</fullName>
    </recommendedName>
</protein>
<comment type="subcellular location">
    <subcellularLocation>
        <location evidence="1">Cell projection</location>
        <location evidence="1">Cilium</location>
        <location evidence="1">Flagellum</location>
    </subcellularLocation>
</comment>
<keyword evidence="3" id="KW-0969">Cilium</keyword>
<evidence type="ECO:0000256" key="2">
    <source>
        <dbReference type="ARBA" id="ARBA00022846"/>
    </source>
</evidence>
<proteinExistence type="inferred from homology"/>
<dbReference type="GO" id="GO:0031514">
    <property type="term" value="C:motile cilium"/>
    <property type="evidence" value="ECO:0007669"/>
    <property type="project" value="UniProtKB-SubCell"/>
</dbReference>
<evidence type="ECO:0000313" key="6">
    <source>
        <dbReference type="EMBL" id="CAD7408451.1"/>
    </source>
</evidence>
<evidence type="ECO:0000256" key="1">
    <source>
        <dbReference type="ARBA" id="ARBA00004230"/>
    </source>
</evidence>
<dbReference type="SUPFAM" id="SSF47391">
    <property type="entry name" value="Dimerization-anchoring domain of cAMP-dependent PK regulatory subunit"/>
    <property type="match status" value="1"/>
</dbReference>
<evidence type="ECO:0008006" key="7">
    <source>
        <dbReference type="Google" id="ProtNLM"/>
    </source>
</evidence>
<keyword evidence="2" id="KW-0282">Flagellum</keyword>
<dbReference type="EMBL" id="OC320594">
    <property type="protein sequence ID" value="CAD7408451.1"/>
    <property type="molecule type" value="Genomic_DNA"/>
</dbReference>
<comment type="similarity">
    <text evidence="5">Belongs to the ropporin family.</text>
</comment>
<keyword evidence="4" id="KW-0966">Cell projection</keyword>